<dbReference type="KEGG" id="palo:E6C60_1017"/>
<proteinExistence type="predicted"/>
<dbReference type="RefSeq" id="WP_175415206.1">
    <property type="nucleotide sequence ID" value="NZ_CP040396.1"/>
</dbReference>
<dbReference type="PROSITE" id="PS50949">
    <property type="entry name" value="HTH_GNTR"/>
    <property type="match status" value="1"/>
</dbReference>
<keyword evidence="2" id="KW-0238">DNA-binding</keyword>
<sequence length="215" mass="24780">MQLQSYDTLDHTVYTQLKEMIINKKLQPGELIVQNQLSQCLGVSRTPLRKALAQLEKEGLLAGTPKGWYIKEFTNEDMISVFRIRALMEGLACRLAAPKMEYADIVYLKTLFEEGYRQVRDRKAQAYYQADVRFHKFITDATQDAMLIQTIENNKIIMTSQVQGLYRDPEETIVEHMDILDALAKKDGEAAENLMRKHIEKAIPLLESGEFSIYK</sequence>
<reference evidence="5 6" key="1">
    <citation type="submission" date="2019-05" db="EMBL/GenBank/DDBJ databases">
        <authorList>
            <person name="Chen C."/>
        </authorList>
    </citation>
    <scope>NUCLEOTIDE SEQUENCE [LARGE SCALE GENOMIC DNA]</scope>
    <source>
        <strain evidence="5 6">HB172198</strain>
    </source>
</reference>
<dbReference type="PANTHER" id="PTHR43537">
    <property type="entry name" value="TRANSCRIPTIONAL REGULATOR, GNTR FAMILY"/>
    <property type="match status" value="1"/>
</dbReference>
<dbReference type="InterPro" id="IPR011711">
    <property type="entry name" value="GntR_C"/>
</dbReference>
<keyword evidence="3" id="KW-0804">Transcription</keyword>
<dbReference type="InterPro" id="IPR036388">
    <property type="entry name" value="WH-like_DNA-bd_sf"/>
</dbReference>
<dbReference type="SUPFAM" id="SSF48008">
    <property type="entry name" value="GntR ligand-binding domain-like"/>
    <property type="match status" value="1"/>
</dbReference>
<keyword evidence="1" id="KW-0805">Transcription regulation</keyword>
<protein>
    <submittedName>
        <fullName evidence="5">GntR family transcriptional regulator</fullName>
    </submittedName>
</protein>
<dbReference type="GO" id="GO:0003677">
    <property type="term" value="F:DNA binding"/>
    <property type="evidence" value="ECO:0007669"/>
    <property type="project" value="UniProtKB-KW"/>
</dbReference>
<dbReference type="InterPro" id="IPR000524">
    <property type="entry name" value="Tscrpt_reg_HTH_GntR"/>
</dbReference>
<dbReference type="GO" id="GO:0003700">
    <property type="term" value="F:DNA-binding transcription factor activity"/>
    <property type="evidence" value="ECO:0007669"/>
    <property type="project" value="InterPro"/>
</dbReference>
<dbReference type="PANTHER" id="PTHR43537:SF51">
    <property type="entry name" value="HTH-TYPE TRANSCRIPTIONAL REGULATOR LGOR-RELATED"/>
    <property type="match status" value="1"/>
</dbReference>
<evidence type="ECO:0000256" key="3">
    <source>
        <dbReference type="ARBA" id="ARBA00023163"/>
    </source>
</evidence>
<dbReference type="Pfam" id="PF07729">
    <property type="entry name" value="FCD"/>
    <property type="match status" value="1"/>
</dbReference>
<dbReference type="CDD" id="cd07377">
    <property type="entry name" value="WHTH_GntR"/>
    <property type="match status" value="1"/>
</dbReference>
<accession>A0A4P8XHA2</accession>
<dbReference type="SMART" id="SM00345">
    <property type="entry name" value="HTH_GNTR"/>
    <property type="match status" value="1"/>
</dbReference>
<evidence type="ECO:0000259" key="4">
    <source>
        <dbReference type="PROSITE" id="PS50949"/>
    </source>
</evidence>
<dbReference type="Gene3D" id="1.20.120.530">
    <property type="entry name" value="GntR ligand-binding domain-like"/>
    <property type="match status" value="1"/>
</dbReference>
<keyword evidence="6" id="KW-1185">Reference proteome</keyword>
<name>A0A4P8XHA2_9BACL</name>
<dbReference type="Proteomes" id="UP000300879">
    <property type="component" value="Chromosome"/>
</dbReference>
<gene>
    <name evidence="5" type="ORF">E6C60_1017</name>
</gene>
<organism evidence="5 6">
    <name type="scientific">Paenibacillus algicola</name>
    <dbReference type="NCBI Taxonomy" id="2565926"/>
    <lineage>
        <taxon>Bacteria</taxon>
        <taxon>Bacillati</taxon>
        <taxon>Bacillota</taxon>
        <taxon>Bacilli</taxon>
        <taxon>Bacillales</taxon>
        <taxon>Paenibacillaceae</taxon>
        <taxon>Paenibacillus</taxon>
    </lineage>
</organism>
<evidence type="ECO:0000256" key="2">
    <source>
        <dbReference type="ARBA" id="ARBA00023125"/>
    </source>
</evidence>
<dbReference type="Gene3D" id="1.10.10.10">
    <property type="entry name" value="Winged helix-like DNA-binding domain superfamily/Winged helix DNA-binding domain"/>
    <property type="match status" value="1"/>
</dbReference>
<dbReference type="SMART" id="SM00895">
    <property type="entry name" value="FCD"/>
    <property type="match status" value="1"/>
</dbReference>
<dbReference type="Pfam" id="PF00392">
    <property type="entry name" value="GntR"/>
    <property type="match status" value="1"/>
</dbReference>
<dbReference type="AlphaFoldDB" id="A0A4P8XHA2"/>
<dbReference type="InterPro" id="IPR036390">
    <property type="entry name" value="WH_DNA-bd_sf"/>
</dbReference>
<dbReference type="InterPro" id="IPR008920">
    <property type="entry name" value="TF_FadR/GntR_C"/>
</dbReference>
<dbReference type="EMBL" id="CP040396">
    <property type="protein sequence ID" value="QCT01735.1"/>
    <property type="molecule type" value="Genomic_DNA"/>
</dbReference>
<dbReference type="PRINTS" id="PR00035">
    <property type="entry name" value="HTHGNTR"/>
</dbReference>
<evidence type="ECO:0000313" key="5">
    <source>
        <dbReference type="EMBL" id="QCT01735.1"/>
    </source>
</evidence>
<dbReference type="SUPFAM" id="SSF46785">
    <property type="entry name" value="Winged helix' DNA-binding domain"/>
    <property type="match status" value="1"/>
</dbReference>
<evidence type="ECO:0000256" key="1">
    <source>
        <dbReference type="ARBA" id="ARBA00023015"/>
    </source>
</evidence>
<evidence type="ECO:0000313" key="6">
    <source>
        <dbReference type="Proteomes" id="UP000300879"/>
    </source>
</evidence>
<feature type="domain" description="HTH gntR-type" evidence="4">
    <location>
        <begin position="7"/>
        <end position="73"/>
    </location>
</feature>